<proteinExistence type="predicted"/>
<evidence type="ECO:0000313" key="1">
    <source>
        <dbReference type="EMBL" id="MFC7298934.1"/>
    </source>
</evidence>
<dbReference type="RefSeq" id="WP_382234510.1">
    <property type="nucleotide sequence ID" value="NZ_JBHTCC010000002.1"/>
</dbReference>
<dbReference type="Proteomes" id="UP001596379">
    <property type="component" value="Unassembled WGS sequence"/>
</dbReference>
<comment type="caution">
    <text evidence="1">The sequence shown here is derived from an EMBL/GenBank/DDBJ whole genome shotgun (WGS) entry which is preliminary data.</text>
</comment>
<organism evidence="1 2">
    <name type="scientific">Herminiimonas aquatilis</name>
    <dbReference type="NCBI Taxonomy" id="345342"/>
    <lineage>
        <taxon>Bacteria</taxon>
        <taxon>Pseudomonadati</taxon>
        <taxon>Pseudomonadota</taxon>
        <taxon>Betaproteobacteria</taxon>
        <taxon>Burkholderiales</taxon>
        <taxon>Oxalobacteraceae</taxon>
        <taxon>Herminiimonas</taxon>
    </lineage>
</organism>
<sequence>MMMDLKDNPFVTYDKNSAEDKLIVQLHEQRMDGRVTRIATFGDQQVWWELAGANESLPPLLVAHDMAATALVFVAMHRGQDMHIDGPVTFSLLRNLEDLIACWVAWRPDLYRPIHVSAARELPDDAIRLPQTRQAVAAFSGGLDASFTAWRHVTGRAGRRSYHLLAGVLIQGFDIALNADAAFAITTASAADSLQSINVPMVTLKTNWRDVACVNWEMEFGNGVATCLRNWQGSAHAGLVGSDEDYTRLVLPWGGNPITYAMLSSHDFQIVYDGGEFARTEKAERILDWETGLRNLRVCWEGPLTGRNCGRCEKCLRTKLNFMAVGAALPESLAGRPTDAQIRALRAGNHAQLVLLDEIVQIAEKRKISDPWVRALKLTIRKNRFLIKLSNKFSIFGATRRALGKIKRQLVSR</sequence>
<evidence type="ECO:0008006" key="3">
    <source>
        <dbReference type="Google" id="ProtNLM"/>
    </source>
</evidence>
<keyword evidence="2" id="KW-1185">Reference proteome</keyword>
<dbReference type="EMBL" id="JBHTCC010000002">
    <property type="protein sequence ID" value="MFC7298934.1"/>
    <property type="molecule type" value="Genomic_DNA"/>
</dbReference>
<name>A0ABW2J602_9BURK</name>
<evidence type="ECO:0000313" key="2">
    <source>
        <dbReference type="Proteomes" id="UP001596379"/>
    </source>
</evidence>
<accession>A0ABW2J602</accession>
<gene>
    <name evidence="1" type="ORF">ACFQO0_10865</name>
</gene>
<reference evidence="2" key="1">
    <citation type="journal article" date="2019" name="Int. J. Syst. Evol. Microbiol.">
        <title>The Global Catalogue of Microorganisms (GCM) 10K type strain sequencing project: providing services to taxonomists for standard genome sequencing and annotation.</title>
        <authorList>
            <consortium name="The Broad Institute Genomics Platform"/>
            <consortium name="The Broad Institute Genome Sequencing Center for Infectious Disease"/>
            <person name="Wu L."/>
            <person name="Ma J."/>
        </authorList>
    </citation>
    <scope>NUCLEOTIDE SEQUENCE [LARGE SCALE GENOMIC DNA]</scope>
    <source>
        <strain evidence="2">CCUG 36956</strain>
    </source>
</reference>
<protein>
    <recommendedName>
        <fullName evidence="3">Queuosine biosynthesis protein QueC</fullName>
    </recommendedName>
</protein>